<proteinExistence type="predicted"/>
<dbReference type="AlphaFoldDB" id="A0A4Q9V410"/>
<dbReference type="GO" id="GO:0003677">
    <property type="term" value="F:DNA binding"/>
    <property type="evidence" value="ECO:0007669"/>
    <property type="project" value="InterPro"/>
</dbReference>
<dbReference type="OrthoDB" id="9776021at2"/>
<dbReference type="RefSeq" id="WP_131279194.1">
    <property type="nucleotide sequence ID" value="NZ_JBHSLR010000009.1"/>
</dbReference>
<protein>
    <submittedName>
        <fullName evidence="3">DUF3427 domain-containing protein</fullName>
    </submittedName>
</protein>
<dbReference type="InterPro" id="IPR025202">
    <property type="entry name" value="PLD-like_dom"/>
</dbReference>
<dbReference type="Pfam" id="PF11907">
    <property type="entry name" value="DUF3427"/>
    <property type="match status" value="1"/>
</dbReference>
<name>A0A4Q9V410_9ACTO</name>
<dbReference type="SMART" id="SM00487">
    <property type="entry name" value="DEXDc"/>
    <property type="match status" value="1"/>
</dbReference>
<dbReference type="Gene3D" id="3.40.50.300">
    <property type="entry name" value="P-loop containing nucleotide triphosphate hydrolases"/>
    <property type="match status" value="2"/>
</dbReference>
<dbReference type="InterPro" id="IPR050742">
    <property type="entry name" value="Helicase_Restrict-Modif_Enz"/>
</dbReference>
<dbReference type="Pfam" id="PF04851">
    <property type="entry name" value="ResIII"/>
    <property type="match status" value="1"/>
</dbReference>
<organism evidence="3 4">
    <name type="scientific">Arcanobacterium bovis</name>
    <dbReference type="NCBI Taxonomy" id="2529275"/>
    <lineage>
        <taxon>Bacteria</taxon>
        <taxon>Bacillati</taxon>
        <taxon>Actinomycetota</taxon>
        <taxon>Actinomycetes</taxon>
        <taxon>Actinomycetales</taxon>
        <taxon>Actinomycetaceae</taxon>
        <taxon>Arcanobacterium</taxon>
    </lineage>
</organism>
<dbReference type="Pfam" id="PF00271">
    <property type="entry name" value="Helicase_C"/>
    <property type="match status" value="1"/>
</dbReference>
<dbReference type="CDD" id="cd09204">
    <property type="entry name" value="PLDc_N_DEXD_b2"/>
    <property type="match status" value="1"/>
</dbReference>
<dbReference type="Proteomes" id="UP000293036">
    <property type="component" value="Unassembled WGS sequence"/>
</dbReference>
<dbReference type="PANTHER" id="PTHR47396">
    <property type="entry name" value="TYPE I RESTRICTION ENZYME ECOKI R PROTEIN"/>
    <property type="match status" value="1"/>
</dbReference>
<dbReference type="InterPro" id="IPR014001">
    <property type="entry name" value="Helicase_ATP-bd"/>
</dbReference>
<dbReference type="PROSITE" id="PS51194">
    <property type="entry name" value="HELICASE_CTER"/>
    <property type="match status" value="1"/>
</dbReference>
<dbReference type="SUPFAM" id="SSF56024">
    <property type="entry name" value="Phospholipase D/nuclease"/>
    <property type="match status" value="1"/>
</dbReference>
<dbReference type="GO" id="GO:0005829">
    <property type="term" value="C:cytosol"/>
    <property type="evidence" value="ECO:0007669"/>
    <property type="project" value="TreeGrafter"/>
</dbReference>
<dbReference type="GO" id="GO:0005524">
    <property type="term" value="F:ATP binding"/>
    <property type="evidence" value="ECO:0007669"/>
    <property type="project" value="InterPro"/>
</dbReference>
<evidence type="ECO:0000259" key="1">
    <source>
        <dbReference type="PROSITE" id="PS51192"/>
    </source>
</evidence>
<dbReference type="Pfam" id="PF13091">
    <property type="entry name" value="PLDc_2"/>
    <property type="match status" value="1"/>
</dbReference>
<dbReference type="Pfam" id="PF26350">
    <property type="entry name" value="DUF8090"/>
    <property type="match status" value="1"/>
</dbReference>
<feature type="domain" description="Helicase C-terminal" evidence="2">
    <location>
        <begin position="429"/>
        <end position="593"/>
    </location>
</feature>
<evidence type="ECO:0000313" key="4">
    <source>
        <dbReference type="Proteomes" id="UP000293036"/>
    </source>
</evidence>
<dbReference type="SMART" id="SM00490">
    <property type="entry name" value="HELICc"/>
    <property type="match status" value="1"/>
</dbReference>
<accession>A0A4Q9V410</accession>
<dbReference type="GO" id="GO:0016787">
    <property type="term" value="F:hydrolase activity"/>
    <property type="evidence" value="ECO:0007669"/>
    <property type="project" value="InterPro"/>
</dbReference>
<dbReference type="InterPro" id="IPR001650">
    <property type="entry name" value="Helicase_C-like"/>
</dbReference>
<dbReference type="InterPro" id="IPR006935">
    <property type="entry name" value="Helicase/UvrB_N"/>
</dbReference>
<dbReference type="CDD" id="cd18032">
    <property type="entry name" value="DEXHc_RE_I_III_res"/>
    <property type="match status" value="1"/>
</dbReference>
<dbReference type="InterPro" id="IPR027417">
    <property type="entry name" value="P-loop_NTPase"/>
</dbReference>
<dbReference type="PROSITE" id="PS51192">
    <property type="entry name" value="HELICASE_ATP_BIND_1"/>
    <property type="match status" value="1"/>
</dbReference>
<gene>
    <name evidence="3" type="ORF">EZJ44_00900</name>
</gene>
<reference evidence="3 4" key="1">
    <citation type="submission" date="2019-02" db="EMBL/GenBank/DDBJ databases">
        <title>Arcanobacterium bovis sp. nov., isolated from the milk of a cow with mastitis.</title>
        <authorList>
            <person name="Sammra O."/>
            <person name="Foster G."/>
            <person name="Hassan A."/>
            <person name="Alssahen M."/>
            <person name="Laemmler C."/>
            <person name="Borowiak M."/>
            <person name="Malorny B."/>
            <person name="Abdulmawjood A."/>
        </authorList>
    </citation>
    <scope>NUCLEOTIDE SEQUENCE [LARGE SCALE GENOMIC DNA]</scope>
    <source>
        <strain evidence="3 4">C605018/01/1</strain>
    </source>
</reference>
<dbReference type="Gene3D" id="3.30.870.10">
    <property type="entry name" value="Endonuclease Chain A"/>
    <property type="match status" value="1"/>
</dbReference>
<dbReference type="PANTHER" id="PTHR47396:SF1">
    <property type="entry name" value="ATP-DEPENDENT HELICASE IRC3-RELATED"/>
    <property type="match status" value="1"/>
</dbReference>
<dbReference type="SUPFAM" id="SSF52540">
    <property type="entry name" value="P-loop containing nucleoside triphosphate hydrolases"/>
    <property type="match status" value="1"/>
</dbReference>
<sequence length="974" mass="110698">MENSSVIQALKESVAFGFLDRRAPYSEEIFNPALIWNSDELSMLQAISGELKHAQRFTFSVAFLTSSALAMLKQVLLDFDGEGTFITSTYLGFNEPKVFEELLNLSQNNKKFRVFVHDDSDIGFHAKGYIFYRKDSVTAIVGSSNLTDRALTVNHEWNLKFSAAPDGHIVDELEEVVKRQQSEAIELNYPWIRDYELRRKNAKIVVLPDADNTVLLDGKIVPNDMQAEALERLRVIYDDGAQRALIISATGTGKTILAALAVRQAKPKRMLFIVHREQILAKACQEFQRVLGGDDAEYGLFAGGKRDINARYVFATIQSLAREETLRNIDHRAFDFIVIDEVHRAAADSYTRVIDHFEPNLLLGLTATPERTDGFNIFELFDHNIAYEIRLKAALEAKMLVPFHYYGVTDYVDANNTTVDETASLGKLLLPERVKYIVEMLECYGFTRDVKGLMFCSRNEEAAELSRILNTKTVHGKCLRTKALSGNTPIEERERAVEQLERGELDYLLTVDIFNEGIDIPAVNQVVLLRNTQSAIVFTQQLGRGLRKNAGKDHLRVIDFIGDYKNNYLIPVALFGNHSRDKDSIRRSIRTGGTGKTISGLSSISFDEISQQRILDSLAQVTIDSLGQLKADISLLFNRLGRIPKLKDFLESDTADPVLLANKDNRNYWDLLHKAKFVDAGPSDAQRKFLNFLSSELLPGKRPHELLLLRELINRRSLSETEFIRVLIDEEVSGTTDATLSSVERVLSFEFYKKGRFGEHGLIVRDGDRYRIGPDFARELQDQTFSAHVHDVIETGELIARTRESWSAEMKVGNMYSRREVCRMLNFESNQESTVYGYKVDQVSMTCPIFVTYHKADDIAGSVNYEDQFIDVQTMSWFTRSKRTLASAEVRRILSREYDMRLFVKKDDAEGNNFYYLGKVAPSNEEQRTMVNDRNEQIPVVAMDLRLESPVDLQLYDYLNMSATTVDFTSSSVI</sequence>
<dbReference type="InterPro" id="IPR058403">
    <property type="entry name" value="DUF8090"/>
</dbReference>
<evidence type="ECO:0000313" key="3">
    <source>
        <dbReference type="EMBL" id="TBW23727.1"/>
    </source>
</evidence>
<comment type="caution">
    <text evidence="3">The sequence shown here is derived from an EMBL/GenBank/DDBJ whole genome shotgun (WGS) entry which is preliminary data.</text>
</comment>
<dbReference type="CDD" id="cd18799">
    <property type="entry name" value="SF2_C_EcoAI-like"/>
    <property type="match status" value="1"/>
</dbReference>
<dbReference type="InterPro" id="IPR021835">
    <property type="entry name" value="DUF3427"/>
</dbReference>
<evidence type="ECO:0000259" key="2">
    <source>
        <dbReference type="PROSITE" id="PS51194"/>
    </source>
</evidence>
<dbReference type="EMBL" id="SJDT01000001">
    <property type="protein sequence ID" value="TBW23727.1"/>
    <property type="molecule type" value="Genomic_DNA"/>
</dbReference>
<feature type="domain" description="Helicase ATP-binding" evidence="1">
    <location>
        <begin position="235"/>
        <end position="387"/>
    </location>
</feature>
<keyword evidence="4" id="KW-1185">Reference proteome</keyword>